<dbReference type="AlphaFoldDB" id="A0A0D2MID5"/>
<name>A0A0D2MID5_9CHLO</name>
<accession>A0A0D2MID5</accession>
<dbReference type="OrthoDB" id="541532at2759"/>
<evidence type="ECO:0000313" key="1">
    <source>
        <dbReference type="EMBL" id="KIZ02795.1"/>
    </source>
</evidence>
<dbReference type="Proteomes" id="UP000054498">
    <property type="component" value="Unassembled WGS sequence"/>
</dbReference>
<sequence length="141" mass="14618">MPAAAVGKAPKVKALRPGQVVTNTLGTGGASKPRGYSSFIEFYRAATRARDPPCFAAGCRGRGTSGGHVKLAPSPLLAAFKLSWYIVPACPAHNKRSSCGSYQVKAGTLAVRVETSLADRVCSLPADGKKLVAAAMGKHHL</sequence>
<keyword evidence="2" id="KW-1185">Reference proteome</keyword>
<dbReference type="KEGG" id="mng:MNEG_5164"/>
<evidence type="ECO:0000313" key="2">
    <source>
        <dbReference type="Proteomes" id="UP000054498"/>
    </source>
</evidence>
<protein>
    <submittedName>
        <fullName evidence="1">Uncharacterized protein</fullName>
    </submittedName>
</protein>
<dbReference type="EMBL" id="KK100975">
    <property type="protein sequence ID" value="KIZ02795.1"/>
    <property type="molecule type" value="Genomic_DNA"/>
</dbReference>
<gene>
    <name evidence="1" type="ORF">MNEG_5164</name>
</gene>
<organism evidence="1 2">
    <name type="scientific">Monoraphidium neglectum</name>
    <dbReference type="NCBI Taxonomy" id="145388"/>
    <lineage>
        <taxon>Eukaryota</taxon>
        <taxon>Viridiplantae</taxon>
        <taxon>Chlorophyta</taxon>
        <taxon>core chlorophytes</taxon>
        <taxon>Chlorophyceae</taxon>
        <taxon>CS clade</taxon>
        <taxon>Sphaeropleales</taxon>
        <taxon>Selenastraceae</taxon>
        <taxon>Monoraphidium</taxon>
    </lineage>
</organism>
<proteinExistence type="predicted"/>
<reference evidence="1 2" key="1">
    <citation type="journal article" date="2013" name="BMC Genomics">
        <title>Reconstruction of the lipid metabolism for the microalga Monoraphidium neglectum from its genome sequence reveals characteristics suitable for biofuel production.</title>
        <authorList>
            <person name="Bogen C."/>
            <person name="Al-Dilaimi A."/>
            <person name="Albersmeier A."/>
            <person name="Wichmann J."/>
            <person name="Grundmann M."/>
            <person name="Rupp O."/>
            <person name="Lauersen K.J."/>
            <person name="Blifernez-Klassen O."/>
            <person name="Kalinowski J."/>
            <person name="Goesmann A."/>
            <person name="Mussgnug J.H."/>
            <person name="Kruse O."/>
        </authorList>
    </citation>
    <scope>NUCLEOTIDE SEQUENCE [LARGE SCALE GENOMIC DNA]</scope>
    <source>
        <strain evidence="1 2">SAG 48.87</strain>
    </source>
</reference>
<dbReference type="GeneID" id="25738041"/>
<dbReference type="RefSeq" id="XP_013901814.1">
    <property type="nucleotide sequence ID" value="XM_014046360.1"/>
</dbReference>